<dbReference type="GO" id="GO:0043248">
    <property type="term" value="P:proteasome assembly"/>
    <property type="evidence" value="ECO:0007669"/>
    <property type="project" value="InterPro"/>
</dbReference>
<dbReference type="EMBL" id="KZ990931">
    <property type="protein sequence ID" value="RKP23493.1"/>
    <property type="molecule type" value="Genomic_DNA"/>
</dbReference>
<evidence type="ECO:0000313" key="4">
    <source>
        <dbReference type="Proteomes" id="UP000278143"/>
    </source>
</evidence>
<evidence type="ECO:0000256" key="1">
    <source>
        <dbReference type="ARBA" id="ARBA00023186"/>
    </source>
</evidence>
<evidence type="ECO:0000313" key="3">
    <source>
        <dbReference type="EMBL" id="RKP23493.1"/>
    </source>
</evidence>
<feature type="non-terminal residue" evidence="3">
    <location>
        <position position="1"/>
    </location>
</feature>
<keyword evidence="4" id="KW-1185">Reference proteome</keyword>
<gene>
    <name evidence="3" type="ORF">SYNPS1DRAFT_18523</name>
</gene>
<dbReference type="PANTHER" id="PTHR12828:SF3">
    <property type="entry name" value="PROTEASOME MATURATION PROTEIN"/>
    <property type="match status" value="1"/>
</dbReference>
<dbReference type="Proteomes" id="UP000278143">
    <property type="component" value="Unassembled WGS sequence"/>
</dbReference>
<dbReference type="AlphaFoldDB" id="A0A4P9YU09"/>
<protein>
    <submittedName>
        <fullName evidence="3">Proteasome maturation factor UMP1-domain-containing protein</fullName>
    </submittedName>
</protein>
<sequence>LRLVPSKAGTPSVISTAATANDLGVHDTLRYGPATLATSVQAGHPLEHRLAQWDDTQMNARWTLQRRIFGVHAPVRQMMEQSLVSKTRRHPTLPSSNLGLDILRGRDETIDVEDIFAGKLHPP</sequence>
<dbReference type="OrthoDB" id="15001at2759"/>
<accession>A0A4P9YU09</accession>
<comment type="similarity">
    <text evidence="2">Belongs to the POMP/UMP1 family.</text>
</comment>
<name>A0A4P9YU09_9FUNG</name>
<keyword evidence="1" id="KW-0143">Chaperone</keyword>
<organism evidence="3 4">
    <name type="scientific">Syncephalis pseudoplumigaleata</name>
    <dbReference type="NCBI Taxonomy" id="1712513"/>
    <lineage>
        <taxon>Eukaryota</taxon>
        <taxon>Fungi</taxon>
        <taxon>Fungi incertae sedis</taxon>
        <taxon>Zoopagomycota</taxon>
        <taxon>Zoopagomycotina</taxon>
        <taxon>Zoopagomycetes</taxon>
        <taxon>Zoopagales</taxon>
        <taxon>Piptocephalidaceae</taxon>
        <taxon>Syncephalis</taxon>
    </lineage>
</organism>
<proteinExistence type="inferred from homology"/>
<dbReference type="GO" id="GO:0000502">
    <property type="term" value="C:proteasome complex"/>
    <property type="evidence" value="ECO:0007669"/>
    <property type="project" value="UniProtKB-KW"/>
</dbReference>
<dbReference type="PANTHER" id="PTHR12828">
    <property type="entry name" value="PROTEASOME MATURATION PROTEIN UMP1"/>
    <property type="match status" value="1"/>
</dbReference>
<dbReference type="GO" id="GO:0005634">
    <property type="term" value="C:nucleus"/>
    <property type="evidence" value="ECO:0007669"/>
    <property type="project" value="TreeGrafter"/>
</dbReference>
<evidence type="ECO:0000256" key="2">
    <source>
        <dbReference type="ARBA" id="ARBA00043974"/>
    </source>
</evidence>
<dbReference type="Pfam" id="PF05348">
    <property type="entry name" value="UMP1"/>
    <property type="match status" value="1"/>
</dbReference>
<dbReference type="InterPro" id="IPR008012">
    <property type="entry name" value="Ump1"/>
</dbReference>
<dbReference type="GO" id="GO:0005737">
    <property type="term" value="C:cytoplasm"/>
    <property type="evidence" value="ECO:0007669"/>
    <property type="project" value="TreeGrafter"/>
</dbReference>
<keyword evidence="3" id="KW-0647">Proteasome</keyword>
<reference evidence="4" key="1">
    <citation type="journal article" date="2018" name="Nat. Microbiol.">
        <title>Leveraging single-cell genomics to expand the fungal tree of life.</title>
        <authorList>
            <person name="Ahrendt S.R."/>
            <person name="Quandt C.A."/>
            <person name="Ciobanu D."/>
            <person name="Clum A."/>
            <person name="Salamov A."/>
            <person name="Andreopoulos B."/>
            <person name="Cheng J.F."/>
            <person name="Woyke T."/>
            <person name="Pelin A."/>
            <person name="Henrissat B."/>
            <person name="Reynolds N.K."/>
            <person name="Benny G.L."/>
            <person name="Smith M.E."/>
            <person name="James T.Y."/>
            <person name="Grigoriev I.V."/>
        </authorList>
    </citation>
    <scope>NUCLEOTIDE SEQUENCE [LARGE SCALE GENOMIC DNA]</scope>
    <source>
        <strain evidence="4">Benny S71-1</strain>
    </source>
</reference>